<proteinExistence type="predicted"/>
<dbReference type="InterPro" id="IPR012337">
    <property type="entry name" value="RNaseH-like_sf"/>
</dbReference>
<protein>
    <submittedName>
        <fullName evidence="1">Reverse transcriptase domain-containing protein</fullName>
    </submittedName>
</protein>
<accession>A0ABQ4ZXN0</accession>
<dbReference type="InterPro" id="IPR050951">
    <property type="entry name" value="Retrovirus_Pol_polyprotein"/>
</dbReference>
<gene>
    <name evidence="1" type="ORF">Tco_0800471</name>
</gene>
<comment type="caution">
    <text evidence="1">The sequence shown here is derived from an EMBL/GenBank/DDBJ whole genome shotgun (WGS) entry which is preliminary data.</text>
</comment>
<reference evidence="1" key="1">
    <citation type="journal article" date="2022" name="Int. J. Mol. Sci.">
        <title>Draft Genome of Tanacetum Coccineum: Genomic Comparison of Closely Related Tanacetum-Family Plants.</title>
        <authorList>
            <person name="Yamashiro T."/>
            <person name="Shiraishi A."/>
            <person name="Nakayama K."/>
            <person name="Satake H."/>
        </authorList>
    </citation>
    <scope>NUCLEOTIDE SEQUENCE</scope>
</reference>
<dbReference type="Proteomes" id="UP001151760">
    <property type="component" value="Unassembled WGS sequence"/>
</dbReference>
<keyword evidence="2" id="KW-1185">Reference proteome</keyword>
<dbReference type="PANTHER" id="PTHR37984">
    <property type="entry name" value="PROTEIN CBG26694"/>
    <property type="match status" value="1"/>
</dbReference>
<evidence type="ECO:0000313" key="1">
    <source>
        <dbReference type="EMBL" id="GJS93503.1"/>
    </source>
</evidence>
<dbReference type="SUPFAM" id="SSF56672">
    <property type="entry name" value="DNA/RNA polymerases"/>
    <property type="match status" value="1"/>
</dbReference>
<dbReference type="InterPro" id="IPR036397">
    <property type="entry name" value="RNaseH_sf"/>
</dbReference>
<name>A0ABQ4ZXN0_9ASTR</name>
<dbReference type="Gene3D" id="3.30.70.270">
    <property type="match status" value="1"/>
</dbReference>
<keyword evidence="1" id="KW-0548">Nucleotidyltransferase</keyword>
<sequence length="480" mass="54822">MAEGDEDKTSFFAGEGVFCYRKMPFGLKNAGATYQRLVDKVFHDQIGRNLEKLNPKKCSFAIEEGPFIGHLITKQGTRANPSKVKSITDLEQPKMLKDVQSLNGKIAALIRFLSKGVERSLPFFKGAELNYPGMEKLILELAHAARRLRRGDKTPKDFLIEVPLKDNEKKAEEYADTKSMKTELSCEWKLFTNGAASSDGSGNENYKPGNLRRLTVAGKLNKSAGRSPMKWSIEEKEILQVETKEGKSWMTPIYEYLVSGLLPEDPKESRKIRVKEPQHKLIRGNLYKRTFYSTWLHCIASLQTDDIVKEVHEGSYGFNIEPRSMVVRITKQGYYWPLMHRDAAKVLQDCEKCKEQSAIRKVAESDAITARSGWPFSHWGVNILGPLPTAPRGFKFLAIAIEHSTKWVEAKPLTVINRMNVERFVWEYVVCRFGVPRTINSKDEKHFREGIFADLCKGLKVTQSFFPIMEHMEIINHIKK</sequence>
<dbReference type="InterPro" id="IPR043502">
    <property type="entry name" value="DNA/RNA_pol_sf"/>
</dbReference>
<keyword evidence="1" id="KW-0808">Transferase</keyword>
<dbReference type="PANTHER" id="PTHR37984:SF5">
    <property type="entry name" value="PROTEIN NYNRIN-LIKE"/>
    <property type="match status" value="1"/>
</dbReference>
<dbReference type="SUPFAM" id="SSF53098">
    <property type="entry name" value="Ribonuclease H-like"/>
    <property type="match status" value="1"/>
</dbReference>
<dbReference type="Gene3D" id="3.30.420.10">
    <property type="entry name" value="Ribonuclease H-like superfamily/Ribonuclease H"/>
    <property type="match status" value="1"/>
</dbReference>
<dbReference type="InterPro" id="IPR043128">
    <property type="entry name" value="Rev_trsase/Diguanyl_cyclase"/>
</dbReference>
<dbReference type="Gene3D" id="1.10.340.70">
    <property type="match status" value="1"/>
</dbReference>
<organism evidence="1 2">
    <name type="scientific">Tanacetum coccineum</name>
    <dbReference type="NCBI Taxonomy" id="301880"/>
    <lineage>
        <taxon>Eukaryota</taxon>
        <taxon>Viridiplantae</taxon>
        <taxon>Streptophyta</taxon>
        <taxon>Embryophyta</taxon>
        <taxon>Tracheophyta</taxon>
        <taxon>Spermatophyta</taxon>
        <taxon>Magnoliopsida</taxon>
        <taxon>eudicotyledons</taxon>
        <taxon>Gunneridae</taxon>
        <taxon>Pentapetalae</taxon>
        <taxon>asterids</taxon>
        <taxon>campanulids</taxon>
        <taxon>Asterales</taxon>
        <taxon>Asteraceae</taxon>
        <taxon>Asteroideae</taxon>
        <taxon>Anthemideae</taxon>
        <taxon>Anthemidinae</taxon>
        <taxon>Tanacetum</taxon>
    </lineage>
</organism>
<dbReference type="EMBL" id="BQNB010011661">
    <property type="protein sequence ID" value="GJS93503.1"/>
    <property type="molecule type" value="Genomic_DNA"/>
</dbReference>
<dbReference type="GO" id="GO:0003964">
    <property type="term" value="F:RNA-directed DNA polymerase activity"/>
    <property type="evidence" value="ECO:0007669"/>
    <property type="project" value="UniProtKB-KW"/>
</dbReference>
<keyword evidence="1" id="KW-0695">RNA-directed DNA polymerase</keyword>
<reference evidence="1" key="2">
    <citation type="submission" date="2022-01" db="EMBL/GenBank/DDBJ databases">
        <authorList>
            <person name="Yamashiro T."/>
            <person name="Shiraishi A."/>
            <person name="Satake H."/>
            <person name="Nakayama K."/>
        </authorList>
    </citation>
    <scope>NUCLEOTIDE SEQUENCE</scope>
</reference>
<dbReference type="Gene3D" id="3.10.10.10">
    <property type="entry name" value="HIV Type 1 Reverse Transcriptase, subunit A, domain 1"/>
    <property type="match status" value="1"/>
</dbReference>
<evidence type="ECO:0000313" key="2">
    <source>
        <dbReference type="Proteomes" id="UP001151760"/>
    </source>
</evidence>